<dbReference type="eggNOG" id="COG0346">
    <property type="taxonomic scope" value="Bacteria"/>
</dbReference>
<dbReference type="Proteomes" id="UP000014148">
    <property type="component" value="Unassembled WGS sequence"/>
</dbReference>
<dbReference type="Proteomes" id="UP000013783">
    <property type="component" value="Unassembled WGS sequence"/>
</dbReference>
<dbReference type="STRING" id="71451.RV07_GL001159"/>
<dbReference type="Pfam" id="PF12681">
    <property type="entry name" value="Glyoxalase_2"/>
    <property type="match status" value="1"/>
</dbReference>
<protein>
    <recommendedName>
        <fullName evidence="1">Glyoxalase-like domain-containing protein</fullName>
    </recommendedName>
</protein>
<name>R2RL50_9ENTE</name>
<feature type="domain" description="Glyoxalase-like" evidence="1">
    <location>
        <begin position="3"/>
        <end position="121"/>
    </location>
</feature>
<reference evidence="3 5" key="2">
    <citation type="submission" date="2013-03" db="EMBL/GenBank/DDBJ databases">
        <title>The Genome Sequence of Enterococcus malodoratus ATCC_43197 (PacBio/Illumina hybrid assembly).</title>
        <authorList>
            <consortium name="The Broad Institute Genomics Platform"/>
            <consortium name="The Broad Institute Genome Sequencing Center for Infectious Disease"/>
            <person name="Earl A."/>
            <person name="Russ C."/>
            <person name="Gilmore M."/>
            <person name="Surin D."/>
            <person name="Walker B."/>
            <person name="Young S."/>
            <person name="Zeng Q."/>
            <person name="Gargeya S."/>
            <person name="Fitzgerald M."/>
            <person name="Haas B."/>
            <person name="Abouelleil A."/>
            <person name="Allen A.W."/>
            <person name="Alvarado L."/>
            <person name="Arachchi H.M."/>
            <person name="Berlin A.M."/>
            <person name="Chapman S.B."/>
            <person name="Gainer-Dewar J."/>
            <person name="Goldberg J."/>
            <person name="Griggs A."/>
            <person name="Gujja S."/>
            <person name="Hansen M."/>
            <person name="Howarth C."/>
            <person name="Imamovic A."/>
            <person name="Ireland A."/>
            <person name="Larimer J."/>
            <person name="McCowan C."/>
            <person name="Murphy C."/>
            <person name="Pearson M."/>
            <person name="Poon T.W."/>
            <person name="Priest M."/>
            <person name="Roberts A."/>
            <person name="Saif S."/>
            <person name="Shea T."/>
            <person name="Sisk P."/>
            <person name="Sykes S."/>
            <person name="Wortman J."/>
            <person name="Nusbaum C."/>
            <person name="Birren B."/>
        </authorList>
    </citation>
    <scope>NUCLEOTIDE SEQUENCE [LARGE SCALE GENOMIC DNA]</scope>
    <source>
        <strain evidence="3 5">ATCC 43197</strain>
    </source>
</reference>
<dbReference type="EMBL" id="AJAK01000017">
    <property type="protein sequence ID" value="EOH76694.1"/>
    <property type="molecule type" value="Genomic_DNA"/>
</dbReference>
<evidence type="ECO:0000313" key="4">
    <source>
        <dbReference type="Proteomes" id="UP000013783"/>
    </source>
</evidence>
<dbReference type="Gene3D" id="3.10.180.10">
    <property type="entry name" value="2,3-Dihydroxybiphenyl 1,2-Dioxygenase, domain 1"/>
    <property type="match status" value="1"/>
</dbReference>
<dbReference type="PATRIC" id="fig|1158601.3.peg.2328"/>
<comment type="caution">
    <text evidence="2">The sequence shown here is derived from an EMBL/GenBank/DDBJ whole genome shotgun (WGS) entry which is preliminary data.</text>
</comment>
<dbReference type="SUPFAM" id="SSF54593">
    <property type="entry name" value="Glyoxalase/Bleomycin resistance protein/Dihydroxybiphenyl dioxygenase"/>
    <property type="match status" value="1"/>
</dbReference>
<gene>
    <name evidence="3" type="ORF">I585_04435</name>
    <name evidence="2" type="ORF">UAI_02369</name>
</gene>
<dbReference type="AlphaFoldDB" id="R2RL50"/>
<evidence type="ECO:0000313" key="3">
    <source>
        <dbReference type="EMBL" id="EOT63605.1"/>
    </source>
</evidence>
<evidence type="ECO:0000313" key="5">
    <source>
        <dbReference type="Proteomes" id="UP000014148"/>
    </source>
</evidence>
<dbReference type="InterPro" id="IPR029068">
    <property type="entry name" value="Glyas_Bleomycin-R_OHBP_Dase"/>
</dbReference>
<dbReference type="OrthoDB" id="9815599at2"/>
<sequence>MNFGGVLIAVKDMTKARQFYEEVMEQKVMMDLDNIHVAFESGFSLQADYVGLLDVPLEIKQQSNNFQLYFEVEDLDKWEEKLSNVEGIEFLHHSKEYPWGQRVMRFYDRDKCIVEVSESMDSVAKRYLKQGFSVEETAEKTMFPVAFVQQLVE</sequence>
<accession>R2RL50</accession>
<proteinExistence type="predicted"/>
<evidence type="ECO:0000313" key="2">
    <source>
        <dbReference type="EMBL" id="EOH76694.1"/>
    </source>
</evidence>
<keyword evidence="5" id="KW-1185">Reference proteome</keyword>
<dbReference type="InterPro" id="IPR025870">
    <property type="entry name" value="Glyoxalase-like_dom"/>
</dbReference>
<reference evidence="2 4" key="1">
    <citation type="submission" date="2013-02" db="EMBL/GenBank/DDBJ databases">
        <title>The Genome Sequence of Enterococcus malodoratus ATCC_43197.</title>
        <authorList>
            <consortium name="The Broad Institute Genome Sequencing Platform"/>
            <consortium name="The Broad Institute Genome Sequencing Center for Infectious Disease"/>
            <person name="Earl A.M."/>
            <person name="Gilmore M.S."/>
            <person name="Lebreton F."/>
            <person name="Walker B."/>
            <person name="Young S.K."/>
            <person name="Zeng Q."/>
            <person name="Gargeya S."/>
            <person name="Fitzgerald M."/>
            <person name="Haas B."/>
            <person name="Abouelleil A."/>
            <person name="Alvarado L."/>
            <person name="Arachchi H.M."/>
            <person name="Berlin A.M."/>
            <person name="Chapman S.B."/>
            <person name="Dewar J."/>
            <person name="Goldberg J."/>
            <person name="Griggs A."/>
            <person name="Gujja S."/>
            <person name="Hansen M."/>
            <person name="Howarth C."/>
            <person name="Imamovic A."/>
            <person name="Larimer J."/>
            <person name="McCowan C."/>
            <person name="Murphy C."/>
            <person name="Neiman D."/>
            <person name="Pearson M."/>
            <person name="Priest M."/>
            <person name="Roberts A."/>
            <person name="Saif S."/>
            <person name="Shea T."/>
            <person name="Sisk P."/>
            <person name="Sykes S."/>
            <person name="Wortman J."/>
            <person name="Nusbaum C."/>
            <person name="Birren B."/>
        </authorList>
    </citation>
    <scope>NUCLEOTIDE SEQUENCE [LARGE SCALE GENOMIC DNA]</scope>
    <source>
        <strain evidence="2 4">ATCC 43197</strain>
    </source>
</reference>
<organism evidence="2 4">
    <name type="scientific">Enterococcus malodoratus ATCC 43197</name>
    <dbReference type="NCBI Taxonomy" id="1158601"/>
    <lineage>
        <taxon>Bacteria</taxon>
        <taxon>Bacillati</taxon>
        <taxon>Bacillota</taxon>
        <taxon>Bacilli</taxon>
        <taxon>Lactobacillales</taxon>
        <taxon>Enterococcaceae</taxon>
        <taxon>Enterococcus</taxon>
    </lineage>
</organism>
<evidence type="ECO:0000259" key="1">
    <source>
        <dbReference type="Pfam" id="PF12681"/>
    </source>
</evidence>
<dbReference type="EMBL" id="ASWA01000005">
    <property type="protein sequence ID" value="EOT63605.1"/>
    <property type="molecule type" value="Genomic_DNA"/>
</dbReference>